<dbReference type="GO" id="GO:0016491">
    <property type="term" value="F:oxidoreductase activity"/>
    <property type="evidence" value="ECO:0007669"/>
    <property type="project" value="InterPro"/>
</dbReference>
<dbReference type="Pfam" id="PF08240">
    <property type="entry name" value="ADH_N"/>
    <property type="match status" value="1"/>
</dbReference>
<feature type="domain" description="Enoyl reductase (ER)" evidence="1">
    <location>
        <begin position="11"/>
        <end position="322"/>
    </location>
</feature>
<dbReference type="Proteomes" id="UP000440694">
    <property type="component" value="Unassembled WGS sequence"/>
</dbReference>
<name>A0A6I3KQF5_9HYPH</name>
<dbReference type="InterPro" id="IPR013154">
    <property type="entry name" value="ADH-like_N"/>
</dbReference>
<reference evidence="2 3" key="1">
    <citation type="submission" date="2019-11" db="EMBL/GenBank/DDBJ databases">
        <title>Identification of a novel strain.</title>
        <authorList>
            <person name="Xu Q."/>
            <person name="Wang G."/>
        </authorList>
    </citation>
    <scope>NUCLEOTIDE SEQUENCE [LARGE SCALE GENOMIC DNA]</scope>
    <source>
        <strain evidence="3">xq</strain>
    </source>
</reference>
<dbReference type="PANTHER" id="PTHR43677:SF4">
    <property type="entry name" value="QUINONE OXIDOREDUCTASE-LIKE PROTEIN 2"/>
    <property type="match status" value="1"/>
</dbReference>
<sequence>MKAALCKSLDGPAGLVIEDIAAPQPGPGEVLIAVKAAALNFFDTLITRGKYQSKPDLPFSPAAEVAGVIEALGPGVTGVRMGERVAAYVGWGGAREKVVAKVDAVVPIPDGVSEAVASGISVTYGTAIHGLKDRGHLKAGETVAVLGAAGGAGLAAVEIAKLMGARVIAVASSAEKLAVCREHGADEAVNYASADLKDGLRALTGGRGVDVVYDCVGGDSSEAALRAIAWQGRFLVVGFASGDIPKIPLNLLLLKGCDAIGVFWGEAVKRDPGANRANMRQVLDWIAQGKLAPRIHGTYPLADIREALGVIDRREAVGKVVLAL</sequence>
<dbReference type="InterPro" id="IPR036291">
    <property type="entry name" value="NAD(P)-bd_dom_sf"/>
</dbReference>
<comment type="caution">
    <text evidence="2">The sequence shown here is derived from an EMBL/GenBank/DDBJ whole genome shotgun (WGS) entry which is preliminary data.</text>
</comment>
<protein>
    <submittedName>
        <fullName evidence="2">Zinc-binding dehydrogenase</fullName>
    </submittedName>
</protein>
<proteinExistence type="predicted"/>
<gene>
    <name evidence="2" type="ORF">GIW81_11375</name>
</gene>
<dbReference type="RefSeq" id="WP_154739288.1">
    <property type="nucleotide sequence ID" value="NZ_WMBQ01000001.1"/>
</dbReference>
<dbReference type="InterPro" id="IPR051397">
    <property type="entry name" value="Zn-ADH-like_protein"/>
</dbReference>
<dbReference type="SUPFAM" id="SSF51735">
    <property type="entry name" value="NAD(P)-binding Rossmann-fold domains"/>
    <property type="match status" value="1"/>
</dbReference>
<dbReference type="CDD" id="cd08241">
    <property type="entry name" value="QOR1"/>
    <property type="match status" value="1"/>
</dbReference>
<dbReference type="InterPro" id="IPR013149">
    <property type="entry name" value="ADH-like_C"/>
</dbReference>
<evidence type="ECO:0000313" key="3">
    <source>
        <dbReference type="Proteomes" id="UP000440694"/>
    </source>
</evidence>
<dbReference type="AlphaFoldDB" id="A0A6I3KQF5"/>
<organism evidence="2 3">
    <name type="scientific">Hyphomicrobium album</name>
    <dbReference type="NCBI Taxonomy" id="2665159"/>
    <lineage>
        <taxon>Bacteria</taxon>
        <taxon>Pseudomonadati</taxon>
        <taxon>Pseudomonadota</taxon>
        <taxon>Alphaproteobacteria</taxon>
        <taxon>Hyphomicrobiales</taxon>
        <taxon>Hyphomicrobiaceae</taxon>
        <taxon>Hyphomicrobium</taxon>
    </lineage>
</organism>
<evidence type="ECO:0000259" key="1">
    <source>
        <dbReference type="SMART" id="SM00829"/>
    </source>
</evidence>
<keyword evidence="3" id="KW-1185">Reference proteome</keyword>
<dbReference type="Gene3D" id="3.40.50.720">
    <property type="entry name" value="NAD(P)-binding Rossmann-like Domain"/>
    <property type="match status" value="1"/>
</dbReference>
<evidence type="ECO:0000313" key="2">
    <source>
        <dbReference type="EMBL" id="MTD94931.1"/>
    </source>
</evidence>
<dbReference type="SMART" id="SM00829">
    <property type="entry name" value="PKS_ER"/>
    <property type="match status" value="1"/>
</dbReference>
<dbReference type="InterPro" id="IPR020843">
    <property type="entry name" value="ER"/>
</dbReference>
<dbReference type="SUPFAM" id="SSF50129">
    <property type="entry name" value="GroES-like"/>
    <property type="match status" value="1"/>
</dbReference>
<dbReference type="PANTHER" id="PTHR43677">
    <property type="entry name" value="SHORT-CHAIN DEHYDROGENASE/REDUCTASE"/>
    <property type="match status" value="1"/>
</dbReference>
<dbReference type="InterPro" id="IPR011032">
    <property type="entry name" value="GroES-like_sf"/>
</dbReference>
<dbReference type="EMBL" id="WMBQ01000001">
    <property type="protein sequence ID" value="MTD94931.1"/>
    <property type="molecule type" value="Genomic_DNA"/>
</dbReference>
<accession>A0A6I3KQF5</accession>
<dbReference type="Gene3D" id="3.90.180.10">
    <property type="entry name" value="Medium-chain alcohol dehydrogenases, catalytic domain"/>
    <property type="match status" value="1"/>
</dbReference>
<dbReference type="Pfam" id="PF00107">
    <property type="entry name" value="ADH_zinc_N"/>
    <property type="match status" value="1"/>
</dbReference>